<reference evidence="2" key="1">
    <citation type="journal article" date="2019" name="Int. J. Syst. Evol. Microbiol.">
        <title>The Global Catalogue of Microorganisms (GCM) 10K type strain sequencing project: providing services to taxonomists for standard genome sequencing and annotation.</title>
        <authorList>
            <consortium name="The Broad Institute Genomics Platform"/>
            <consortium name="The Broad Institute Genome Sequencing Center for Infectious Disease"/>
            <person name="Wu L."/>
            <person name="Ma J."/>
        </authorList>
    </citation>
    <scope>NUCLEOTIDE SEQUENCE [LARGE SCALE GENOMIC DNA]</scope>
    <source>
        <strain evidence="2">CGMCC 1.15341</strain>
    </source>
</reference>
<dbReference type="InterPro" id="IPR021490">
    <property type="entry name" value="DUF3144"/>
</dbReference>
<name>A0ABQ1KMK0_9GAMM</name>
<sequence length="108" mass="12012">MSTDENMFDDEFVEATNKLIEIANEMGGKYGDHKMGVAFIYAAARFNAYIAAGSVTKAEELVDKRDKAVEYFTDRFRQLFDGNLADYIANFDLYMGEAAEEASAGTAH</sequence>
<comment type="caution">
    <text evidence="1">The sequence shown here is derived from an EMBL/GenBank/DDBJ whole genome shotgun (WGS) entry which is preliminary data.</text>
</comment>
<dbReference type="EMBL" id="BMIJ01000006">
    <property type="protein sequence ID" value="GGC00537.1"/>
    <property type="molecule type" value="Genomic_DNA"/>
</dbReference>
<evidence type="ECO:0000313" key="1">
    <source>
        <dbReference type="EMBL" id="GGC00537.1"/>
    </source>
</evidence>
<dbReference type="RefSeq" id="WP_188749480.1">
    <property type="nucleotide sequence ID" value="NZ_BMIJ01000006.1"/>
</dbReference>
<accession>A0ABQ1KMK0</accession>
<protein>
    <recommendedName>
        <fullName evidence="3">DUF3144 domain-containing protein</fullName>
    </recommendedName>
</protein>
<keyword evidence="2" id="KW-1185">Reference proteome</keyword>
<dbReference type="Gene3D" id="1.10.287.3020">
    <property type="match status" value="1"/>
</dbReference>
<dbReference type="Pfam" id="PF11342">
    <property type="entry name" value="DUF3144"/>
    <property type="match status" value="1"/>
</dbReference>
<dbReference type="Proteomes" id="UP000629025">
    <property type="component" value="Unassembled WGS sequence"/>
</dbReference>
<organism evidence="1 2">
    <name type="scientific">Marinobacterium zhoushanense</name>
    <dbReference type="NCBI Taxonomy" id="1679163"/>
    <lineage>
        <taxon>Bacteria</taxon>
        <taxon>Pseudomonadati</taxon>
        <taxon>Pseudomonadota</taxon>
        <taxon>Gammaproteobacteria</taxon>
        <taxon>Oceanospirillales</taxon>
        <taxon>Oceanospirillaceae</taxon>
        <taxon>Marinobacterium</taxon>
    </lineage>
</organism>
<proteinExistence type="predicted"/>
<evidence type="ECO:0008006" key="3">
    <source>
        <dbReference type="Google" id="ProtNLM"/>
    </source>
</evidence>
<evidence type="ECO:0000313" key="2">
    <source>
        <dbReference type="Proteomes" id="UP000629025"/>
    </source>
</evidence>
<gene>
    <name evidence="1" type="ORF">GCM10011352_28360</name>
</gene>